<proteinExistence type="predicted"/>
<gene>
    <name evidence="2" type="ORF">SAMN05660691_02655</name>
</gene>
<dbReference type="AlphaFoldDB" id="A0A1H6MCU7"/>
<name>A0A1H6MCU7_9GAMM</name>
<dbReference type="InterPro" id="IPR021136">
    <property type="entry name" value="Flagellar_hook_control-like_C"/>
</dbReference>
<organism evidence="2 3">
    <name type="scientific">Rheinheimera pacifica</name>
    <dbReference type="NCBI Taxonomy" id="173990"/>
    <lineage>
        <taxon>Bacteria</taxon>
        <taxon>Pseudomonadati</taxon>
        <taxon>Pseudomonadota</taxon>
        <taxon>Gammaproteobacteria</taxon>
        <taxon>Chromatiales</taxon>
        <taxon>Chromatiaceae</taxon>
        <taxon>Rheinheimera</taxon>
    </lineage>
</organism>
<evidence type="ECO:0000313" key="2">
    <source>
        <dbReference type="EMBL" id="SEH99377.1"/>
    </source>
</evidence>
<reference evidence="3" key="1">
    <citation type="submission" date="2016-10" db="EMBL/GenBank/DDBJ databases">
        <authorList>
            <person name="Varghese N."/>
            <person name="Submissions S."/>
        </authorList>
    </citation>
    <scope>NUCLEOTIDE SEQUENCE [LARGE SCALE GENOMIC DNA]</scope>
    <source>
        <strain evidence="3">DSM 17616</strain>
    </source>
</reference>
<sequence>MNQINLDKLFQLSPGQKADPAVLKLVVAQVYQAQVQQLTNGQFGLQLPAPRAPLQITLPANLPANVQAMLQSSVQTALAVTPGMPTQSPPPPATSPQANVQLQFLPQSNGQLQLVLQSASAPITLTLSAVQAQQLLSSVLSAGLPGFQPQPAAATQLPVNVLQQPQGLALQLGNGAVVRLPATTQAALMQQLSGSGAAGSLSADTKIAPPQVLLDIKAERQQLVLQLQILPANIKAAGTVVNANLATIPVTLNKAEQSAVLQQLLQLFNQPARSTTAVPAAAQQLLSQLSGSVNAGTQPYQLQLQQQASHWQLLLQPVKTSASVIITPEALSRTLQFNTDSNATAAKTPASTVQTPQTPNTQQLVQQAWRHLLPLMPVQADTLASLPELPPAVQQILQLVRQSQPAADKVPSPQQLISQLNSLLQFQPLQPSATAQTSGGALAAAIQLLLGHLLQKPLAAATQPANKPLAQLISQLEPGQASSLLRQLAGHSSTLQQSQLATLDSNNAQTQQLLLQLPMQQGSQSVFSQLLLEQREADGKHNGEKQTLWQLTMKFDLKQLGQLMVVAKLQQQQLQLQFYTDEMQAKLQADRFLPLLSDRCKAQGLEVTQAECTLGKIPDTILPRANSLLAIKV</sequence>
<keyword evidence="3" id="KW-1185">Reference proteome</keyword>
<feature type="domain" description="Flagellar hook-length control protein-like C-terminal" evidence="1">
    <location>
        <begin position="544"/>
        <end position="615"/>
    </location>
</feature>
<dbReference type="OrthoDB" id="5762464at2"/>
<protein>
    <submittedName>
        <fullName evidence="2">Hook-length control protein FliK</fullName>
    </submittedName>
</protein>
<evidence type="ECO:0000259" key="1">
    <source>
        <dbReference type="Pfam" id="PF02120"/>
    </source>
</evidence>
<evidence type="ECO:0000313" key="3">
    <source>
        <dbReference type="Proteomes" id="UP000199371"/>
    </source>
</evidence>
<dbReference type="EMBL" id="FNXF01000010">
    <property type="protein sequence ID" value="SEH99377.1"/>
    <property type="molecule type" value="Genomic_DNA"/>
</dbReference>
<dbReference type="STRING" id="173990.SAMN05660691_02655"/>
<dbReference type="RefSeq" id="WP_092794076.1">
    <property type="nucleotide sequence ID" value="NZ_FNXF01000010.1"/>
</dbReference>
<dbReference type="Proteomes" id="UP000199371">
    <property type="component" value="Unassembled WGS sequence"/>
</dbReference>
<accession>A0A1H6MCU7</accession>
<dbReference type="Pfam" id="PF02120">
    <property type="entry name" value="Flg_hook"/>
    <property type="match status" value="1"/>
</dbReference>